<organism evidence="1 2">
    <name type="scientific">Neofusicoccum parvum</name>
    <dbReference type="NCBI Taxonomy" id="310453"/>
    <lineage>
        <taxon>Eukaryota</taxon>
        <taxon>Fungi</taxon>
        <taxon>Dikarya</taxon>
        <taxon>Ascomycota</taxon>
        <taxon>Pezizomycotina</taxon>
        <taxon>Dothideomycetes</taxon>
        <taxon>Dothideomycetes incertae sedis</taxon>
        <taxon>Botryosphaeriales</taxon>
        <taxon>Botryosphaeriaceae</taxon>
        <taxon>Neofusicoccum</taxon>
    </lineage>
</organism>
<protein>
    <submittedName>
        <fullName evidence="1">Transcription factor c6</fullName>
    </submittedName>
</protein>
<keyword evidence="2" id="KW-1185">Reference proteome</keyword>
<dbReference type="EMBL" id="BSXG01000060">
    <property type="protein sequence ID" value="GME32021.1"/>
    <property type="molecule type" value="Genomic_DNA"/>
</dbReference>
<evidence type="ECO:0000313" key="2">
    <source>
        <dbReference type="Proteomes" id="UP001165186"/>
    </source>
</evidence>
<dbReference type="Proteomes" id="UP001165186">
    <property type="component" value="Unassembled WGS sequence"/>
</dbReference>
<proteinExistence type="predicted"/>
<evidence type="ECO:0000313" key="1">
    <source>
        <dbReference type="EMBL" id="GME32021.1"/>
    </source>
</evidence>
<sequence>MWAVAALLLLAAATRAQQSPSLEPADPNNNLSLTAAASVTAPARPTSSLTWTGADGSYVSSVLSCQSLKDAWKTASSSWLTASHSSYSYSTYTLYDTQWLGNYSGPLSTLCDGVPRATGSAPLITTPSSSIVQTDAPPFPTPEPSCTYNYRGCELLISSYRDAYTSASAAQQTDTLQALTPPSCWNDPSQCITPAGEDGCRLDAGDVKLIYWATSKPASALCTSSNALLPTPSTSPTPTTITSGPYTFVSPTIYLSFATLYGLPCYTTWPSALIPLPTSTLLSSIAFAGPTTTPIYTTRPLHWPDLASPVPASAYSAQMSCQPNWGGVRADACATIYDDYLPWLALPTDPALFVALDARFGNCSRVFWRKYVFDPPLALTGAQDLVPQTAESARVAYTSVAPAAQRSPEVRSPVAAVTIAEGVVAVADPENPRDVLVGTETLVPGQVTVVAGRPVVVATGAVVVGGETVRLATGGVGGTVVQGVVVTVGSGTGAAVVSANAVSGGGVVVAGKTLTVGGDGAVVGGVSVSAVATGVVVGGSETVAFSTVTMMGAESTTVPGVAWASTSAETAGSSVMGTATKTGGAVTLRNRCGRAGALIWGLLGLVLWWV</sequence>
<comment type="caution">
    <text evidence="1">The sequence shown here is derived from an EMBL/GenBank/DDBJ whole genome shotgun (WGS) entry which is preliminary data.</text>
</comment>
<name>A0ACB5S9T8_9PEZI</name>
<reference evidence="1" key="1">
    <citation type="submission" date="2024-09" db="EMBL/GenBank/DDBJ databases">
        <title>Draft Genome Sequences of Neofusicoccum parvum.</title>
        <authorList>
            <person name="Ashida A."/>
            <person name="Camagna M."/>
            <person name="Tanaka A."/>
            <person name="Takemoto D."/>
        </authorList>
    </citation>
    <scope>NUCLEOTIDE SEQUENCE</scope>
    <source>
        <strain evidence="1">PPO83</strain>
    </source>
</reference>
<accession>A0ACB5S9T8</accession>
<gene>
    <name evidence="1" type="primary">g7632</name>
    <name evidence="1" type="ORF">NpPPO83_00007632</name>
</gene>